<dbReference type="PANTHER" id="PTHR12302">
    <property type="entry name" value="EBNA2 BINDING PROTEIN P100"/>
    <property type="match status" value="1"/>
</dbReference>
<organism evidence="5 6">
    <name type="scientific">Brachionus plicatilis</name>
    <name type="common">Marine rotifer</name>
    <name type="synonym">Brachionus muelleri</name>
    <dbReference type="NCBI Taxonomy" id="10195"/>
    <lineage>
        <taxon>Eukaryota</taxon>
        <taxon>Metazoa</taxon>
        <taxon>Spiralia</taxon>
        <taxon>Gnathifera</taxon>
        <taxon>Rotifera</taxon>
        <taxon>Eurotatoria</taxon>
        <taxon>Monogononta</taxon>
        <taxon>Pseudotrocha</taxon>
        <taxon>Ploima</taxon>
        <taxon>Brachionidae</taxon>
        <taxon>Brachionus</taxon>
    </lineage>
</organism>
<dbReference type="PANTHER" id="PTHR12302:SF3">
    <property type="entry name" value="SERINE_THREONINE-PROTEIN KINASE 31"/>
    <property type="match status" value="1"/>
</dbReference>
<dbReference type="SUPFAM" id="SSF50199">
    <property type="entry name" value="Staphylococcal nuclease"/>
    <property type="match status" value="1"/>
</dbReference>
<dbReference type="Proteomes" id="UP000276133">
    <property type="component" value="Unassembled WGS sequence"/>
</dbReference>
<gene>
    <name evidence="5" type="ORF">BpHYR1_033981</name>
</gene>
<dbReference type="Gene3D" id="2.40.50.90">
    <property type="match status" value="1"/>
</dbReference>
<keyword evidence="6" id="KW-1185">Reference proteome</keyword>
<evidence type="ECO:0000256" key="3">
    <source>
        <dbReference type="ARBA" id="ARBA00022801"/>
    </source>
</evidence>
<keyword evidence="2" id="KW-0255">Endonuclease</keyword>
<dbReference type="SMART" id="SM00318">
    <property type="entry name" value="SNc"/>
    <property type="match status" value="1"/>
</dbReference>
<keyword evidence="1" id="KW-0540">Nuclease</keyword>
<keyword evidence="3" id="KW-0378">Hydrolase</keyword>
<evidence type="ECO:0000256" key="1">
    <source>
        <dbReference type="ARBA" id="ARBA00022722"/>
    </source>
</evidence>
<dbReference type="AlphaFoldDB" id="A0A3M7R4K0"/>
<dbReference type="InterPro" id="IPR035437">
    <property type="entry name" value="SNase_OB-fold_sf"/>
</dbReference>
<dbReference type="GO" id="GO:0016787">
    <property type="term" value="F:hydrolase activity"/>
    <property type="evidence" value="ECO:0007669"/>
    <property type="project" value="UniProtKB-KW"/>
</dbReference>
<dbReference type="GO" id="GO:0004519">
    <property type="term" value="F:endonuclease activity"/>
    <property type="evidence" value="ECO:0007669"/>
    <property type="project" value="UniProtKB-KW"/>
</dbReference>
<dbReference type="Pfam" id="PF00565">
    <property type="entry name" value="SNase"/>
    <property type="match status" value="1"/>
</dbReference>
<reference evidence="5 6" key="1">
    <citation type="journal article" date="2018" name="Sci. Rep.">
        <title>Genomic signatures of local adaptation to the degree of environmental predictability in rotifers.</title>
        <authorList>
            <person name="Franch-Gras L."/>
            <person name="Hahn C."/>
            <person name="Garcia-Roger E.M."/>
            <person name="Carmona M.J."/>
            <person name="Serra M."/>
            <person name="Gomez A."/>
        </authorList>
    </citation>
    <scope>NUCLEOTIDE SEQUENCE [LARGE SCALE GENOMIC DNA]</scope>
    <source>
        <strain evidence="5">HYR1</strain>
    </source>
</reference>
<name>A0A3M7R4K0_BRAPC</name>
<evidence type="ECO:0000259" key="4">
    <source>
        <dbReference type="PROSITE" id="PS50830"/>
    </source>
</evidence>
<proteinExistence type="predicted"/>
<evidence type="ECO:0000313" key="6">
    <source>
        <dbReference type="Proteomes" id="UP000276133"/>
    </source>
</evidence>
<evidence type="ECO:0000256" key="2">
    <source>
        <dbReference type="ARBA" id="ARBA00022759"/>
    </source>
</evidence>
<comment type="caution">
    <text evidence="5">The sequence shown here is derived from an EMBL/GenBank/DDBJ whole genome shotgun (WGS) entry which is preliminary data.</text>
</comment>
<protein>
    <submittedName>
        <fullName evidence="5">Nuclease</fullName>
    </submittedName>
</protein>
<evidence type="ECO:0000313" key="5">
    <source>
        <dbReference type="EMBL" id="RNA18304.1"/>
    </source>
</evidence>
<feature type="domain" description="TNase-like" evidence="4">
    <location>
        <begin position="1"/>
        <end position="125"/>
    </location>
</feature>
<dbReference type="PROSITE" id="PS50830">
    <property type="entry name" value="TNASE_3"/>
    <property type="match status" value="1"/>
</dbReference>
<accession>A0A3M7R4K0</accession>
<dbReference type="OrthoDB" id="430293at2759"/>
<sequence length="217" mass="25613">MLFEIVTKVYDGDTITALNASAGSFFRIRFKCIDAPEMNQIPWGKISQKRLNQIIPADSYVQLKNISFDTYGRTLAEVFTDGGENVNEKMIREGFSCYYFFQKGCEYYKYLERLAKAEKLNFWNDFDFTMPWKLKLPCYYRNINIEKLIIIFLKIYSTNLTVNLTKEYSGRIELISKQKNQDKQVGILQNFKIFYVELDRVGRNNNGLTWIHSEKNK</sequence>
<dbReference type="InterPro" id="IPR016071">
    <property type="entry name" value="Staphylococal_nuclease_OB-fold"/>
</dbReference>
<dbReference type="EMBL" id="REGN01004265">
    <property type="protein sequence ID" value="RNA18304.1"/>
    <property type="molecule type" value="Genomic_DNA"/>
</dbReference>